<feature type="domain" description="Mechanosensitive ion channel MscS C-terminal" evidence="9">
    <location>
        <begin position="193"/>
        <end position="250"/>
    </location>
</feature>
<sequence length="274" mass="29565">MATANQFYAILKPAFLNVQAMFEKFVAQVPQLVIGLALFWVSLKVANISREWARAGVMQATRGDREASQVLGQVMYVAVIVAGIAGAAAVMGVGLSSVLAGLGVTGVVAGFAFRDILENFLAGILLLLTRPFSIGDAIKTNEFEGTVRAITTRSTVIETFDGLMVIVPNAKIYANPLTNFSSLPTRRTTVMLKVAYDRNLAEIVSQVNELTSKVPGILADPKPDIVATTLDERTVTLEVRYWTPRADVFSAKGAFLAAAKTDIYRDEPPPSEPR</sequence>
<comment type="similarity">
    <text evidence="2">Belongs to the MscS (TC 1.A.23) family.</text>
</comment>
<dbReference type="Gene3D" id="1.10.287.1260">
    <property type="match status" value="1"/>
</dbReference>
<protein>
    <submittedName>
        <fullName evidence="10">Mechanosensitive ion channel family protein</fullName>
    </submittedName>
</protein>
<dbReference type="Pfam" id="PF21082">
    <property type="entry name" value="MS_channel_3rd"/>
    <property type="match status" value="1"/>
</dbReference>
<dbReference type="InterPro" id="IPR011066">
    <property type="entry name" value="MscS_channel_C_sf"/>
</dbReference>
<reference evidence="10 11" key="1">
    <citation type="submission" date="2019-03" db="EMBL/GenBank/DDBJ databases">
        <title>Lake Tanganyika Metagenome-Assembled Genomes (MAGs).</title>
        <authorList>
            <person name="Tran P."/>
        </authorList>
    </citation>
    <scope>NUCLEOTIDE SEQUENCE [LARGE SCALE GENOMIC DNA]</scope>
    <source>
        <strain evidence="10">K_DeepCast_65m_m2_236</strain>
    </source>
</reference>
<evidence type="ECO:0000256" key="1">
    <source>
        <dbReference type="ARBA" id="ARBA00004651"/>
    </source>
</evidence>
<dbReference type="SUPFAM" id="SSF50182">
    <property type="entry name" value="Sm-like ribonucleoproteins"/>
    <property type="match status" value="1"/>
</dbReference>
<dbReference type="InterPro" id="IPR010920">
    <property type="entry name" value="LSM_dom_sf"/>
</dbReference>
<evidence type="ECO:0000256" key="4">
    <source>
        <dbReference type="ARBA" id="ARBA00022692"/>
    </source>
</evidence>
<feature type="transmembrane region" description="Helical" evidence="7">
    <location>
        <begin position="70"/>
        <end position="92"/>
    </location>
</feature>
<dbReference type="PANTHER" id="PTHR30221:SF1">
    <property type="entry name" value="SMALL-CONDUCTANCE MECHANOSENSITIVE CHANNEL"/>
    <property type="match status" value="1"/>
</dbReference>
<dbReference type="GO" id="GO:0005886">
    <property type="term" value="C:plasma membrane"/>
    <property type="evidence" value="ECO:0007669"/>
    <property type="project" value="UniProtKB-SubCell"/>
</dbReference>
<evidence type="ECO:0000256" key="7">
    <source>
        <dbReference type="SAM" id="Phobius"/>
    </source>
</evidence>
<comment type="subcellular location">
    <subcellularLocation>
        <location evidence="1">Cell membrane</location>
        <topology evidence="1">Multi-pass membrane protein</topology>
    </subcellularLocation>
</comment>
<keyword evidence="3" id="KW-1003">Cell membrane</keyword>
<evidence type="ECO:0000256" key="2">
    <source>
        <dbReference type="ARBA" id="ARBA00008017"/>
    </source>
</evidence>
<dbReference type="SUPFAM" id="SSF82689">
    <property type="entry name" value="Mechanosensitive channel protein MscS (YggB), C-terminal domain"/>
    <property type="match status" value="1"/>
</dbReference>
<dbReference type="Proteomes" id="UP000703893">
    <property type="component" value="Unassembled WGS sequence"/>
</dbReference>
<dbReference type="SUPFAM" id="SSF82861">
    <property type="entry name" value="Mechanosensitive channel protein MscS (YggB), transmembrane region"/>
    <property type="match status" value="1"/>
</dbReference>
<feature type="domain" description="Mechanosensitive ion channel MscS" evidence="8">
    <location>
        <begin position="115"/>
        <end position="181"/>
    </location>
</feature>
<dbReference type="GO" id="GO:0008381">
    <property type="term" value="F:mechanosensitive monoatomic ion channel activity"/>
    <property type="evidence" value="ECO:0007669"/>
    <property type="project" value="InterPro"/>
</dbReference>
<accession>A0A937X8G4</accession>
<keyword evidence="5 7" id="KW-1133">Transmembrane helix</keyword>
<organism evidence="10 11">
    <name type="scientific">Candidatus Tanganyikabacteria bacterium</name>
    <dbReference type="NCBI Taxonomy" id="2961651"/>
    <lineage>
        <taxon>Bacteria</taxon>
        <taxon>Bacillati</taxon>
        <taxon>Candidatus Sericytochromatia</taxon>
        <taxon>Candidatus Tanganyikabacteria</taxon>
    </lineage>
</organism>
<name>A0A937X8G4_9BACT</name>
<feature type="transmembrane region" description="Helical" evidence="7">
    <location>
        <begin position="29"/>
        <end position="49"/>
    </location>
</feature>
<dbReference type="Gene3D" id="2.30.30.60">
    <property type="match status" value="1"/>
</dbReference>
<dbReference type="InterPro" id="IPR049278">
    <property type="entry name" value="MS_channel_C"/>
</dbReference>
<dbReference type="EMBL" id="VGJX01000834">
    <property type="protein sequence ID" value="MBM3276045.1"/>
    <property type="molecule type" value="Genomic_DNA"/>
</dbReference>
<dbReference type="InterPro" id="IPR045275">
    <property type="entry name" value="MscS_archaea/bacteria_type"/>
</dbReference>
<dbReference type="Pfam" id="PF00924">
    <property type="entry name" value="MS_channel_2nd"/>
    <property type="match status" value="1"/>
</dbReference>
<evidence type="ECO:0000313" key="10">
    <source>
        <dbReference type="EMBL" id="MBM3276045.1"/>
    </source>
</evidence>
<dbReference type="InterPro" id="IPR023408">
    <property type="entry name" value="MscS_beta-dom_sf"/>
</dbReference>
<evidence type="ECO:0000256" key="6">
    <source>
        <dbReference type="ARBA" id="ARBA00023136"/>
    </source>
</evidence>
<evidence type="ECO:0000256" key="3">
    <source>
        <dbReference type="ARBA" id="ARBA00022475"/>
    </source>
</evidence>
<dbReference type="InterPro" id="IPR011014">
    <property type="entry name" value="MscS_channel_TM-2"/>
</dbReference>
<comment type="caution">
    <text evidence="10">The sequence shown here is derived from an EMBL/GenBank/DDBJ whole genome shotgun (WGS) entry which is preliminary data.</text>
</comment>
<proteinExistence type="inferred from homology"/>
<keyword evidence="6 7" id="KW-0472">Membrane</keyword>
<evidence type="ECO:0000313" key="11">
    <source>
        <dbReference type="Proteomes" id="UP000703893"/>
    </source>
</evidence>
<dbReference type="PANTHER" id="PTHR30221">
    <property type="entry name" value="SMALL-CONDUCTANCE MECHANOSENSITIVE CHANNEL"/>
    <property type="match status" value="1"/>
</dbReference>
<dbReference type="AlphaFoldDB" id="A0A937X8G4"/>
<evidence type="ECO:0000259" key="8">
    <source>
        <dbReference type="Pfam" id="PF00924"/>
    </source>
</evidence>
<keyword evidence="4 7" id="KW-0812">Transmembrane</keyword>
<gene>
    <name evidence="10" type="ORF">FJZ00_12910</name>
</gene>
<dbReference type="Gene3D" id="3.30.70.100">
    <property type="match status" value="1"/>
</dbReference>
<dbReference type="InterPro" id="IPR006685">
    <property type="entry name" value="MscS_channel_2nd"/>
</dbReference>
<evidence type="ECO:0000256" key="5">
    <source>
        <dbReference type="ARBA" id="ARBA00022989"/>
    </source>
</evidence>
<evidence type="ECO:0000259" key="9">
    <source>
        <dbReference type="Pfam" id="PF21082"/>
    </source>
</evidence>